<evidence type="ECO:0000313" key="2">
    <source>
        <dbReference type="EMBL" id="CEI68483.1"/>
    </source>
</evidence>
<accession>A0A2L2TK91</accession>
<dbReference type="Proteomes" id="UP000245910">
    <property type="component" value="Chromosome III"/>
</dbReference>
<sequence>MNKGDNTGRGLFPLSQLSEEQPPVAQDVKSAHLPDTSPLSARDSIQDNGTVPTPEKLPDQRTQLRARPNLLNVSLKDFKELMIRARLDDWKLRAQVVHTPGQVDITALWSPQIAGIKSARHGMISFDGFDRTWFVPFDSEMPLPAGKQSIADDIENRRTELSRAHFLRKGLEEGFHDKLKRLFEDEVKETCQSHWDRNFGSYMAPMQWDEVRQKYELIDLVTMIAEARLKDGIEPLPGYYEAMILELGIDGKITFQRKSVPSDIDMRGLISRLESWYPRNDEHSTNIIKYFRHKLDYVSDYGDETQKRKCQLMLRQLSRFVDTGKPECELSQWVFKLWCKPDYSVPAGKSPDKVGTWTRLKENKYQDLLAGVINKYPVFVRKIRVRRWWSELRELEKQIETSRDETEFSAEQLAMLDKLLARRIEEQDAKSKEALSMTNMVMIRSELPSVTLSTF</sequence>
<organism evidence="2 3">
    <name type="scientific">Fusarium venenatum</name>
    <dbReference type="NCBI Taxonomy" id="56646"/>
    <lineage>
        <taxon>Eukaryota</taxon>
        <taxon>Fungi</taxon>
        <taxon>Dikarya</taxon>
        <taxon>Ascomycota</taxon>
        <taxon>Pezizomycotina</taxon>
        <taxon>Sordariomycetes</taxon>
        <taxon>Hypocreomycetidae</taxon>
        <taxon>Hypocreales</taxon>
        <taxon>Nectriaceae</taxon>
        <taxon>Fusarium</taxon>
    </lineage>
</organism>
<protein>
    <submittedName>
        <fullName evidence="2">Uncharacterized protein</fullName>
    </submittedName>
</protein>
<evidence type="ECO:0000313" key="3">
    <source>
        <dbReference type="Proteomes" id="UP000245910"/>
    </source>
</evidence>
<dbReference type="AlphaFoldDB" id="A0A2L2TK91"/>
<evidence type="ECO:0000256" key="1">
    <source>
        <dbReference type="SAM" id="MobiDB-lite"/>
    </source>
</evidence>
<feature type="region of interest" description="Disordered" evidence="1">
    <location>
        <begin position="1"/>
        <end position="65"/>
    </location>
</feature>
<reference evidence="3" key="1">
    <citation type="submission" date="2014-10" db="EMBL/GenBank/DDBJ databases">
        <authorList>
            <person name="King R."/>
        </authorList>
    </citation>
    <scope>NUCLEOTIDE SEQUENCE [LARGE SCALE GENOMIC DNA]</scope>
    <source>
        <strain evidence="3">A3/5</strain>
    </source>
</reference>
<dbReference type="EMBL" id="LN649231">
    <property type="protein sequence ID" value="CEI68483.1"/>
    <property type="molecule type" value="Genomic_DNA"/>
</dbReference>
<keyword evidence="3" id="KW-1185">Reference proteome</keyword>
<name>A0A2L2TK91_9HYPO</name>
<proteinExistence type="predicted"/>